<dbReference type="EMBL" id="NBNE01005221">
    <property type="protein sequence ID" value="OWZ03968.1"/>
    <property type="molecule type" value="Genomic_DNA"/>
</dbReference>
<dbReference type="InterPro" id="IPR011009">
    <property type="entry name" value="Kinase-like_dom_sf"/>
</dbReference>
<evidence type="ECO:0000313" key="2">
    <source>
        <dbReference type="Proteomes" id="UP000198211"/>
    </source>
</evidence>
<comment type="caution">
    <text evidence="1">The sequence shown here is derived from an EMBL/GenBank/DDBJ whole genome shotgun (WGS) entry which is preliminary data.</text>
</comment>
<dbReference type="SUPFAM" id="SSF56112">
    <property type="entry name" value="Protein kinase-like (PK-like)"/>
    <property type="match status" value="1"/>
</dbReference>
<dbReference type="Proteomes" id="UP000198211">
    <property type="component" value="Unassembled WGS sequence"/>
</dbReference>
<protein>
    <recommendedName>
        <fullName evidence="3">Protein kinase domain-containing protein</fullName>
    </recommendedName>
</protein>
<evidence type="ECO:0008006" key="3">
    <source>
        <dbReference type="Google" id="ProtNLM"/>
    </source>
</evidence>
<reference evidence="2" key="1">
    <citation type="submission" date="2017-03" db="EMBL/GenBank/DDBJ databases">
        <title>Phytopthora megakarya and P. palmivora, two closely related causual agents of cacao black pod achieved similar genome size and gene model numbers by different mechanisms.</title>
        <authorList>
            <person name="Ali S."/>
            <person name="Shao J."/>
            <person name="Larry D.J."/>
            <person name="Kronmiller B."/>
            <person name="Shen D."/>
            <person name="Strem M.D."/>
            <person name="Melnick R.L."/>
            <person name="Guiltinan M.J."/>
            <person name="Tyler B.M."/>
            <person name="Meinhardt L.W."/>
            <person name="Bailey B.A."/>
        </authorList>
    </citation>
    <scope>NUCLEOTIDE SEQUENCE [LARGE SCALE GENOMIC DNA]</scope>
    <source>
        <strain evidence="2">zdho120</strain>
    </source>
</reference>
<keyword evidence="2" id="KW-1185">Reference proteome</keyword>
<evidence type="ECO:0000313" key="1">
    <source>
        <dbReference type="EMBL" id="OWZ03968.1"/>
    </source>
</evidence>
<dbReference type="Gene3D" id="1.10.510.10">
    <property type="entry name" value="Transferase(Phosphotransferase) domain 1"/>
    <property type="match status" value="1"/>
</dbReference>
<gene>
    <name evidence="1" type="ORF">PHMEG_00024216</name>
</gene>
<organism evidence="1 2">
    <name type="scientific">Phytophthora megakarya</name>
    <dbReference type="NCBI Taxonomy" id="4795"/>
    <lineage>
        <taxon>Eukaryota</taxon>
        <taxon>Sar</taxon>
        <taxon>Stramenopiles</taxon>
        <taxon>Oomycota</taxon>
        <taxon>Peronosporomycetes</taxon>
        <taxon>Peronosporales</taxon>
        <taxon>Peronosporaceae</taxon>
        <taxon>Phytophthora</taxon>
    </lineage>
</organism>
<proteinExistence type="predicted"/>
<dbReference type="OrthoDB" id="165806at2759"/>
<name>A0A225VGH5_9STRA</name>
<sequence length="237" mass="26938">MKQIDSRIVHATNPGAIAISFISLWDDLIRNSLDFMLLRSPDYLFFVDSVWVFREEEMDPGALMETARRALFKNLVWSYDDAPYLFGYAAVGYEVRLYAITRVHDDVDAIELGPRGQESRPENLAELFHALANVLQALVKLHAAGWMHRYIQWPNIIKSCDDNSWFLIDFMDAAPSPKISPRGPRLSRAKQAPEIFRDDSHTTAVDGREGTVRKAADTWRSIEKTHCSCCTRSTASA</sequence>
<dbReference type="AlphaFoldDB" id="A0A225VGH5"/>
<accession>A0A225VGH5</accession>